<organism evidence="1 2">
    <name type="scientific">Sphaerosporella brunnea</name>
    <dbReference type="NCBI Taxonomy" id="1250544"/>
    <lineage>
        <taxon>Eukaryota</taxon>
        <taxon>Fungi</taxon>
        <taxon>Dikarya</taxon>
        <taxon>Ascomycota</taxon>
        <taxon>Pezizomycotina</taxon>
        <taxon>Pezizomycetes</taxon>
        <taxon>Pezizales</taxon>
        <taxon>Pyronemataceae</taxon>
        <taxon>Sphaerosporella</taxon>
    </lineage>
</organism>
<reference evidence="1 2" key="1">
    <citation type="submission" date="2019-09" db="EMBL/GenBank/DDBJ databases">
        <title>Draft genome of the ectomycorrhizal ascomycete Sphaerosporella brunnea.</title>
        <authorList>
            <consortium name="DOE Joint Genome Institute"/>
            <person name="Benucci G.M."/>
            <person name="Marozzi G."/>
            <person name="Antonielli L."/>
            <person name="Sanchez S."/>
            <person name="Marco P."/>
            <person name="Wang X."/>
            <person name="Falini L.B."/>
            <person name="Barry K."/>
            <person name="Haridas S."/>
            <person name="Lipzen A."/>
            <person name="Labutti K."/>
            <person name="Grigoriev I.V."/>
            <person name="Murat C."/>
            <person name="Martin F."/>
            <person name="Albertini E."/>
            <person name="Donnini D."/>
            <person name="Bonito G."/>
        </authorList>
    </citation>
    <scope>NUCLEOTIDE SEQUENCE [LARGE SCALE GENOMIC DNA]</scope>
    <source>
        <strain evidence="1 2">Sb_GMNB300</strain>
    </source>
</reference>
<accession>A0A5J5F7R1</accession>
<dbReference type="Proteomes" id="UP000326924">
    <property type="component" value="Unassembled WGS sequence"/>
</dbReference>
<gene>
    <name evidence="1" type="ORF">FN846DRAFT_930152</name>
</gene>
<evidence type="ECO:0000313" key="2">
    <source>
        <dbReference type="Proteomes" id="UP000326924"/>
    </source>
</evidence>
<sequence length="194" mass="22469">MPAIKPARPAPQKATQRHLHLQTLRHSRTSPHPEKALSYLERLRSDPGIKRVMAKYKDTDMHSKTLGRNTAADSSSRSACARRLRGYRDYKTVRKTIAMSWPTTTFWDSVWKAWRRRLRRTRKSGGRTRLTNHVFYEDAVRRNTAVADEGAVGCLGVQRLNPYLDRACWDAVAARREMMARAAEERHRDWLGVN</sequence>
<dbReference type="OrthoDB" id="49605at2759"/>
<evidence type="ECO:0000313" key="1">
    <source>
        <dbReference type="EMBL" id="KAA8913228.1"/>
    </source>
</evidence>
<dbReference type="AlphaFoldDB" id="A0A5J5F7R1"/>
<dbReference type="InParanoid" id="A0A5J5F7R1"/>
<proteinExistence type="predicted"/>
<protein>
    <submittedName>
        <fullName evidence="1">Uncharacterized protein</fullName>
    </submittedName>
</protein>
<comment type="caution">
    <text evidence="1">The sequence shown here is derived from an EMBL/GenBank/DDBJ whole genome shotgun (WGS) entry which is preliminary data.</text>
</comment>
<keyword evidence="2" id="KW-1185">Reference proteome</keyword>
<name>A0A5J5F7R1_9PEZI</name>
<dbReference type="EMBL" id="VXIS01000016">
    <property type="protein sequence ID" value="KAA8913228.1"/>
    <property type="molecule type" value="Genomic_DNA"/>
</dbReference>